<reference evidence="2 3" key="1">
    <citation type="journal article" date="2011" name="Science">
        <title>The ecoresponsive genome of Daphnia pulex.</title>
        <authorList>
            <person name="Colbourne J.K."/>
            <person name="Pfrender M.E."/>
            <person name="Gilbert D."/>
            <person name="Thomas W.K."/>
            <person name="Tucker A."/>
            <person name="Oakley T.H."/>
            <person name="Tokishita S."/>
            <person name="Aerts A."/>
            <person name="Arnold G.J."/>
            <person name="Basu M.K."/>
            <person name="Bauer D.J."/>
            <person name="Caceres C.E."/>
            <person name="Carmel L."/>
            <person name="Casola C."/>
            <person name="Choi J.H."/>
            <person name="Detter J.C."/>
            <person name="Dong Q."/>
            <person name="Dusheyko S."/>
            <person name="Eads B.D."/>
            <person name="Frohlich T."/>
            <person name="Geiler-Samerotte K.A."/>
            <person name="Gerlach D."/>
            <person name="Hatcher P."/>
            <person name="Jogdeo S."/>
            <person name="Krijgsveld J."/>
            <person name="Kriventseva E.V."/>
            <person name="Kultz D."/>
            <person name="Laforsch C."/>
            <person name="Lindquist E."/>
            <person name="Lopez J."/>
            <person name="Manak J.R."/>
            <person name="Muller J."/>
            <person name="Pangilinan J."/>
            <person name="Patwardhan R.P."/>
            <person name="Pitluck S."/>
            <person name="Pritham E.J."/>
            <person name="Rechtsteiner A."/>
            <person name="Rho M."/>
            <person name="Rogozin I.B."/>
            <person name="Sakarya O."/>
            <person name="Salamov A."/>
            <person name="Schaack S."/>
            <person name="Shapiro H."/>
            <person name="Shiga Y."/>
            <person name="Skalitzky C."/>
            <person name="Smith Z."/>
            <person name="Souvorov A."/>
            <person name="Sung W."/>
            <person name="Tang Z."/>
            <person name="Tsuchiya D."/>
            <person name="Tu H."/>
            <person name="Vos H."/>
            <person name="Wang M."/>
            <person name="Wolf Y.I."/>
            <person name="Yamagata H."/>
            <person name="Yamada T."/>
            <person name="Ye Y."/>
            <person name="Shaw J.R."/>
            <person name="Andrews J."/>
            <person name="Crease T.J."/>
            <person name="Tang H."/>
            <person name="Lucas S.M."/>
            <person name="Robertson H.M."/>
            <person name="Bork P."/>
            <person name="Koonin E.V."/>
            <person name="Zdobnov E.M."/>
            <person name="Grigoriev I.V."/>
            <person name="Lynch M."/>
            <person name="Boore J.L."/>
        </authorList>
    </citation>
    <scope>NUCLEOTIDE SEQUENCE [LARGE SCALE GENOMIC DNA]</scope>
</reference>
<dbReference type="InParanoid" id="E9I6R5"/>
<sequence length="139" mass="15163">MWSTGVVKELIPSRDGLIRSVMLKVPNGNIINRAIQCLHPIELREDLAEDVEVGNPEPIQEPEEDPNPTIPEQEIDPAVGDATPATEEMDDVVEDVEPDATGSGGECVRNNPSQQTTTRSGRRISTPAHLRDYCLGGPR</sequence>
<dbReference type="HOGENOM" id="CLU_1847113_0_0_1"/>
<name>E9I6R5_DAPPU</name>
<accession>E9I6R5</accession>
<dbReference type="AlphaFoldDB" id="E9I6R5"/>
<keyword evidence="3" id="KW-1185">Reference proteome</keyword>
<evidence type="ECO:0000256" key="1">
    <source>
        <dbReference type="SAM" id="MobiDB-lite"/>
    </source>
</evidence>
<protein>
    <recommendedName>
        <fullName evidence="4">DUF5641 domain-containing protein</fullName>
    </recommendedName>
</protein>
<dbReference type="eggNOG" id="ENOG502TMQ1">
    <property type="taxonomic scope" value="Eukaryota"/>
</dbReference>
<evidence type="ECO:0000313" key="3">
    <source>
        <dbReference type="Proteomes" id="UP000000305"/>
    </source>
</evidence>
<gene>
    <name evidence="2" type="ORF">DAPPUDRAFT_278091</name>
</gene>
<dbReference type="KEGG" id="dpx:DAPPUDRAFT_278091"/>
<proteinExistence type="predicted"/>
<feature type="region of interest" description="Disordered" evidence="1">
    <location>
        <begin position="52"/>
        <end position="139"/>
    </location>
</feature>
<dbReference type="PhylomeDB" id="E9I6R5"/>
<organism evidence="2 3">
    <name type="scientific">Daphnia pulex</name>
    <name type="common">Water flea</name>
    <dbReference type="NCBI Taxonomy" id="6669"/>
    <lineage>
        <taxon>Eukaryota</taxon>
        <taxon>Metazoa</taxon>
        <taxon>Ecdysozoa</taxon>
        <taxon>Arthropoda</taxon>
        <taxon>Crustacea</taxon>
        <taxon>Branchiopoda</taxon>
        <taxon>Diplostraca</taxon>
        <taxon>Cladocera</taxon>
        <taxon>Anomopoda</taxon>
        <taxon>Daphniidae</taxon>
        <taxon>Daphnia</taxon>
    </lineage>
</organism>
<evidence type="ECO:0000313" key="2">
    <source>
        <dbReference type="EMBL" id="EFX60315.1"/>
    </source>
</evidence>
<evidence type="ECO:0008006" key="4">
    <source>
        <dbReference type="Google" id="ProtNLM"/>
    </source>
</evidence>
<dbReference type="OrthoDB" id="5987340at2759"/>
<feature type="compositionally biased region" description="Polar residues" evidence="1">
    <location>
        <begin position="110"/>
        <end position="119"/>
    </location>
</feature>
<dbReference type="Proteomes" id="UP000000305">
    <property type="component" value="Unassembled WGS sequence"/>
</dbReference>
<dbReference type="EMBL" id="GL736649">
    <property type="protein sequence ID" value="EFX60315.1"/>
    <property type="molecule type" value="Genomic_DNA"/>
</dbReference>
<feature type="compositionally biased region" description="Acidic residues" evidence="1">
    <location>
        <begin position="87"/>
        <end position="98"/>
    </location>
</feature>